<proteinExistence type="predicted"/>
<dbReference type="OrthoDB" id="691130at2759"/>
<evidence type="ECO:0000313" key="2">
    <source>
        <dbReference type="EMBL" id="KOF88511.1"/>
    </source>
</evidence>
<sequence length="210" mass="21374">MTTAAVATSLSTNAPSVHQLPTVIKPKVLVSEPARVIVNGPSSSGHTVVLTNGADFELKKETVITQDGTLNASNTTGSTIASAANQVSMVKSMNKTPYTAVAVNVIAPPQQIQTANSVVVNTALPSATHSLLSQGRSQSVVSDSAAAAAAVLQMAAMGSGEVGTTSFSSIVMPNSSAGSVHKQDGEDSRLDDLHNSKKMKLDTASAAEKC</sequence>
<feature type="region of interest" description="Disordered" evidence="1">
    <location>
        <begin position="175"/>
        <end position="210"/>
    </location>
</feature>
<accession>A0A0L8HH06</accession>
<dbReference type="AlphaFoldDB" id="A0A0L8HH06"/>
<feature type="compositionally biased region" description="Basic and acidic residues" evidence="1">
    <location>
        <begin position="181"/>
        <end position="201"/>
    </location>
</feature>
<organism evidence="2">
    <name type="scientific">Octopus bimaculoides</name>
    <name type="common">California two-spotted octopus</name>
    <dbReference type="NCBI Taxonomy" id="37653"/>
    <lineage>
        <taxon>Eukaryota</taxon>
        <taxon>Metazoa</taxon>
        <taxon>Spiralia</taxon>
        <taxon>Lophotrochozoa</taxon>
        <taxon>Mollusca</taxon>
        <taxon>Cephalopoda</taxon>
        <taxon>Coleoidea</taxon>
        <taxon>Octopodiformes</taxon>
        <taxon>Octopoda</taxon>
        <taxon>Incirrata</taxon>
        <taxon>Octopodidae</taxon>
        <taxon>Octopus</taxon>
    </lineage>
</organism>
<dbReference type="EMBL" id="KQ418175">
    <property type="protein sequence ID" value="KOF88511.1"/>
    <property type="molecule type" value="Genomic_DNA"/>
</dbReference>
<evidence type="ECO:0000256" key="1">
    <source>
        <dbReference type="SAM" id="MobiDB-lite"/>
    </source>
</evidence>
<gene>
    <name evidence="2" type="ORF">OCBIM_22014750mg</name>
</gene>
<protein>
    <submittedName>
        <fullName evidence="2">Uncharacterized protein</fullName>
    </submittedName>
</protein>
<name>A0A0L8HH06_OCTBM</name>
<reference evidence="2" key="1">
    <citation type="submission" date="2015-07" db="EMBL/GenBank/DDBJ databases">
        <title>MeaNS - Measles Nucleotide Surveillance Program.</title>
        <authorList>
            <person name="Tran T."/>
            <person name="Druce J."/>
        </authorList>
    </citation>
    <scope>NUCLEOTIDE SEQUENCE</scope>
    <source>
        <strain evidence="2">UCB-OBI-ISO-001</strain>
        <tissue evidence="2">Gonad</tissue>
    </source>
</reference>